<comment type="caution">
    <text evidence="2">The sequence shown here is derived from an EMBL/GenBank/DDBJ whole genome shotgun (WGS) entry which is preliminary data.</text>
</comment>
<organism evidence="2 3">
    <name type="scientific">Methylorubrum suomiense</name>
    <dbReference type="NCBI Taxonomy" id="144191"/>
    <lineage>
        <taxon>Bacteria</taxon>
        <taxon>Pseudomonadati</taxon>
        <taxon>Pseudomonadota</taxon>
        <taxon>Alphaproteobacteria</taxon>
        <taxon>Hyphomicrobiales</taxon>
        <taxon>Methylobacteriaceae</taxon>
        <taxon>Methylorubrum</taxon>
    </lineage>
</organism>
<dbReference type="Pfam" id="PF00004">
    <property type="entry name" value="AAA"/>
    <property type="match status" value="1"/>
</dbReference>
<dbReference type="InterPro" id="IPR003593">
    <property type="entry name" value="AAA+_ATPase"/>
</dbReference>
<dbReference type="PANTHER" id="PTHR43718:SF2">
    <property type="entry name" value="LON PROTEASE HOMOLOG, MITOCHONDRIAL"/>
    <property type="match status" value="1"/>
</dbReference>
<dbReference type="RefSeq" id="WP_012452140.1">
    <property type="nucleotide sequence ID" value="NZ_BPRE01000004.1"/>
</dbReference>
<dbReference type="GO" id="GO:0008233">
    <property type="term" value="F:peptidase activity"/>
    <property type="evidence" value="ECO:0007669"/>
    <property type="project" value="UniProtKB-KW"/>
</dbReference>
<dbReference type="SUPFAM" id="SSF52540">
    <property type="entry name" value="P-loop containing nucleoside triphosphate hydrolases"/>
    <property type="match status" value="1"/>
</dbReference>
<dbReference type="Gene3D" id="3.40.50.300">
    <property type="entry name" value="P-loop containing nucleotide triphosphate hydrolases"/>
    <property type="match status" value="1"/>
</dbReference>
<gene>
    <name evidence="2" type="primary">lon_1</name>
    <name evidence="2" type="ORF">BGCPKDLD_1461</name>
</gene>
<proteinExistence type="predicted"/>
<dbReference type="InterPro" id="IPR003959">
    <property type="entry name" value="ATPase_AAA_core"/>
</dbReference>
<dbReference type="Proteomes" id="UP001055093">
    <property type="component" value="Unassembled WGS sequence"/>
</dbReference>
<dbReference type="InterPro" id="IPR027417">
    <property type="entry name" value="P-loop_NTPase"/>
</dbReference>
<dbReference type="EMBL" id="BPRE01000004">
    <property type="protein sequence ID" value="GJE74887.1"/>
    <property type="molecule type" value="Genomic_DNA"/>
</dbReference>
<name>A0ABQ4UW20_9HYPH</name>
<dbReference type="PANTHER" id="PTHR43718">
    <property type="entry name" value="LON PROTEASE"/>
    <property type="match status" value="1"/>
</dbReference>
<keyword evidence="2" id="KW-0378">Hydrolase</keyword>
<feature type="domain" description="AAA+ ATPase" evidence="1">
    <location>
        <begin position="320"/>
        <end position="470"/>
    </location>
</feature>
<evidence type="ECO:0000313" key="3">
    <source>
        <dbReference type="Proteomes" id="UP001055093"/>
    </source>
</evidence>
<keyword evidence="3" id="KW-1185">Reference proteome</keyword>
<keyword evidence="2" id="KW-0645">Protease</keyword>
<evidence type="ECO:0000259" key="1">
    <source>
        <dbReference type="SMART" id="SM00382"/>
    </source>
</evidence>
<dbReference type="InterPro" id="IPR027065">
    <property type="entry name" value="Lon_Prtase"/>
</dbReference>
<evidence type="ECO:0000313" key="2">
    <source>
        <dbReference type="EMBL" id="GJE74887.1"/>
    </source>
</evidence>
<sequence length="535" mass="57503">MTKHPASSAAAVRAVILDPRAYAGPRDCRDTRTRVQLLYGGGMAGHSAIDDLRTRLKPLLGAAGLRDRTSAAVTAAYEDTTIARVAELERRLTGEALRASLPAPTLALVRDVAGVLVFHQAELGCEVASARLAAELFSMAAAQIRAGMLDRAFLVVRHALLRAEDAQAPYRDAPYIPGPSYPRLETYDIEAAAWVQAFTVFGTAIRMVEDEDEILKGGAGQVAPPVPLPARSVREILTDAKASLAVPTIIVVGDVSHVQPGRRDGDPLKEGAALIGKPIPLAVPPADLPAARSELMAELPQFEPVIDRILRPLAGQRSTRLPPIVLVGPPGCGKTRAARRLGEVLRLSPSVYSMGGANDSLVLGGVSRGWSTAMFCAPFREMLRAGIANPLIIPDEIDKAGTSRQNGNPIDVLIQLTGVESSARYRDPYLQADVDGSHVNWIMTANSVHGVNAALLDRCLVFHVDAPGPEHLRPLALSILAEVRRDRGLDERWAPTFDETEWAALARHWPRGGSLRALRRLVEIALDAREAGPRH</sequence>
<dbReference type="SMART" id="SM00382">
    <property type="entry name" value="AAA"/>
    <property type="match status" value="1"/>
</dbReference>
<protein>
    <submittedName>
        <fullName evidence="2">Lon protease</fullName>
    </submittedName>
</protein>
<dbReference type="GO" id="GO:0006508">
    <property type="term" value="P:proteolysis"/>
    <property type="evidence" value="ECO:0007669"/>
    <property type="project" value="UniProtKB-KW"/>
</dbReference>
<reference evidence="2" key="1">
    <citation type="journal article" date="2021" name="Front. Microbiol.">
        <title>Comprehensive Comparative Genomics and Phenotyping of Methylobacterium Species.</title>
        <authorList>
            <person name="Alessa O."/>
            <person name="Ogura Y."/>
            <person name="Fujitani Y."/>
            <person name="Takami H."/>
            <person name="Hayashi T."/>
            <person name="Sahin N."/>
            <person name="Tani A."/>
        </authorList>
    </citation>
    <scope>NUCLEOTIDE SEQUENCE</scope>
    <source>
        <strain evidence="2">DSM 14458</strain>
    </source>
</reference>
<accession>A0ABQ4UW20</accession>
<reference evidence="2" key="2">
    <citation type="submission" date="2021-08" db="EMBL/GenBank/DDBJ databases">
        <authorList>
            <person name="Tani A."/>
            <person name="Ola A."/>
            <person name="Ogura Y."/>
            <person name="Katsura K."/>
            <person name="Hayashi T."/>
        </authorList>
    </citation>
    <scope>NUCLEOTIDE SEQUENCE</scope>
    <source>
        <strain evidence="2">DSM 14458</strain>
    </source>
</reference>